<organism evidence="12 13">
    <name type="scientific">Candidatus Syntrophonatronum acetioxidans</name>
    <dbReference type="NCBI Taxonomy" id="1795816"/>
    <lineage>
        <taxon>Bacteria</taxon>
        <taxon>Bacillati</taxon>
        <taxon>Bacillota</taxon>
        <taxon>Clostridia</taxon>
        <taxon>Eubacteriales</taxon>
        <taxon>Syntrophomonadaceae</taxon>
        <taxon>Candidatus Syntrophonatronum</taxon>
    </lineage>
</organism>
<sequence>MIGKTLASRYKIEEKIGDGGMAVVYKGRDMLLNRTVTLKVLRSQFITDENFVRRFHREAQAAASLSHQNVVNIYDVGEEDDIYYIVMEYIGGKTLKELIKEKGRLSPEEAADIARQICEALVHAHKNKIIHRDIKPHNILITYDGTVKVTDFGIAKAVTAATMTYDNNIVMGSVHYFAPEQARGGLAEEKADLYSLGIVLYEMLTGEVPFSGESPVSVALKHIQENIKSPLEINSDISPELEKIILKATQKEVTRRYQSAQEMLKDLKSFINKEKVNIDSFNKPTVNHMDTLSVPVKRIKKESMNNNKNKNKKRGSMDKWKYRWLAAGLVAFFLFVFVLAMGFNHLRAFLVVPEVEVPDVVNLSIREATSVLNEAGLEGEIVEEISHEEIPVGHVVSQDPEGGRMVKENRKVELVISTGPTYVEVPSVVDKREIEAKIILQELELVVETVEEFSEEVSPGIVMSQNPGGGSRIAPGEVVTLVVSKGAEPFSLRDFTGRTLEDVKEWIELSKLKLREVKEEHSDTVPEGKVIRQFPEAGEMVQASDPVDLVVSKGPEKKVEEAYNINVDPARWGIDEGDNIRIDINDNRGSRTSFEGVYEGTMIVVEGWGSGTVTIMKEDGQGYTTLEAVKFP</sequence>
<feature type="domain" description="PASTA" evidence="11">
    <location>
        <begin position="486"/>
        <end position="553"/>
    </location>
</feature>
<feature type="domain" description="PASTA" evidence="11">
    <location>
        <begin position="419"/>
        <end position="485"/>
    </location>
</feature>
<dbReference type="Gene3D" id="3.30.10.20">
    <property type="match status" value="3"/>
</dbReference>
<name>A0A424YHT7_9FIRM</name>
<reference evidence="12 13" key="1">
    <citation type="submission" date="2018-08" db="EMBL/GenBank/DDBJ databases">
        <title>The metabolism and importance of syntrophic acetate oxidation coupled to methane or sulfide production in haloalkaline environments.</title>
        <authorList>
            <person name="Timmers P.H.A."/>
            <person name="Vavourakis C.D."/>
            <person name="Sorokin D.Y."/>
            <person name="Sinninghe Damste J.S."/>
            <person name="Muyzer G."/>
            <person name="Stams A.J.M."/>
            <person name="Plugge C.M."/>
        </authorList>
    </citation>
    <scope>NUCLEOTIDE SEQUENCE [LARGE SCALE GENOMIC DNA]</scope>
    <source>
        <strain evidence="12">MSAO_Bac1</strain>
    </source>
</reference>
<evidence type="ECO:0000256" key="1">
    <source>
        <dbReference type="ARBA" id="ARBA00012513"/>
    </source>
</evidence>
<dbReference type="FunFam" id="1.10.510.10:FF:000021">
    <property type="entry name" value="Serine/threonine protein kinase"/>
    <property type="match status" value="1"/>
</dbReference>
<dbReference type="InterPro" id="IPR000719">
    <property type="entry name" value="Prot_kinase_dom"/>
</dbReference>
<dbReference type="CDD" id="cd14014">
    <property type="entry name" value="STKc_PknB_like"/>
    <property type="match status" value="1"/>
</dbReference>
<dbReference type="InterPro" id="IPR005543">
    <property type="entry name" value="PASTA_dom"/>
</dbReference>
<evidence type="ECO:0000313" key="13">
    <source>
        <dbReference type="Proteomes" id="UP000285138"/>
    </source>
</evidence>
<evidence type="ECO:0000256" key="3">
    <source>
        <dbReference type="ARBA" id="ARBA00022679"/>
    </source>
</evidence>
<feature type="transmembrane region" description="Helical" evidence="9">
    <location>
        <begin position="322"/>
        <end position="343"/>
    </location>
</feature>
<feature type="domain" description="PASTA" evidence="11">
    <location>
        <begin position="351"/>
        <end position="418"/>
    </location>
</feature>
<keyword evidence="3" id="KW-0808">Transferase</keyword>
<evidence type="ECO:0000256" key="6">
    <source>
        <dbReference type="ARBA" id="ARBA00022840"/>
    </source>
</evidence>
<dbReference type="Pfam" id="PF00069">
    <property type="entry name" value="Pkinase"/>
    <property type="match status" value="1"/>
</dbReference>
<evidence type="ECO:0000256" key="9">
    <source>
        <dbReference type="SAM" id="Phobius"/>
    </source>
</evidence>
<accession>A0A424YHT7</accession>
<evidence type="ECO:0000256" key="2">
    <source>
        <dbReference type="ARBA" id="ARBA00022527"/>
    </source>
</evidence>
<dbReference type="SUPFAM" id="SSF54184">
    <property type="entry name" value="Penicillin-binding protein 2x (pbp-2x), c-terminal domain"/>
    <property type="match status" value="1"/>
</dbReference>
<evidence type="ECO:0000256" key="7">
    <source>
        <dbReference type="ARBA" id="ARBA00047899"/>
    </source>
</evidence>
<keyword evidence="9" id="KW-0812">Transmembrane</keyword>
<comment type="catalytic activity">
    <reaction evidence="8">
        <text>L-seryl-[protein] + ATP = O-phospho-L-seryl-[protein] + ADP + H(+)</text>
        <dbReference type="Rhea" id="RHEA:17989"/>
        <dbReference type="Rhea" id="RHEA-COMP:9863"/>
        <dbReference type="Rhea" id="RHEA-COMP:11604"/>
        <dbReference type="ChEBI" id="CHEBI:15378"/>
        <dbReference type="ChEBI" id="CHEBI:29999"/>
        <dbReference type="ChEBI" id="CHEBI:30616"/>
        <dbReference type="ChEBI" id="CHEBI:83421"/>
        <dbReference type="ChEBI" id="CHEBI:456216"/>
        <dbReference type="EC" id="2.7.11.1"/>
    </reaction>
</comment>
<keyword evidence="4" id="KW-0547">Nucleotide-binding</keyword>
<gene>
    <name evidence="12" type="primary">pknB</name>
    <name evidence="12" type="ORF">D5R97_01530</name>
</gene>
<dbReference type="PROSITE" id="PS51178">
    <property type="entry name" value="PASTA"/>
    <property type="match status" value="3"/>
</dbReference>
<dbReference type="PROSITE" id="PS00108">
    <property type="entry name" value="PROTEIN_KINASE_ST"/>
    <property type="match status" value="1"/>
</dbReference>
<dbReference type="Gene3D" id="3.30.200.20">
    <property type="entry name" value="Phosphorylase Kinase, domain 1"/>
    <property type="match status" value="1"/>
</dbReference>
<dbReference type="SMART" id="SM00740">
    <property type="entry name" value="PASTA"/>
    <property type="match status" value="3"/>
</dbReference>
<evidence type="ECO:0000256" key="4">
    <source>
        <dbReference type="ARBA" id="ARBA00022741"/>
    </source>
</evidence>
<dbReference type="FunFam" id="3.30.200.20:FF:000035">
    <property type="entry name" value="Serine/threonine protein kinase Stk1"/>
    <property type="match status" value="1"/>
</dbReference>
<protein>
    <recommendedName>
        <fullName evidence="1">non-specific serine/threonine protein kinase</fullName>
        <ecNumber evidence="1">2.7.11.1</ecNumber>
    </recommendedName>
</protein>
<keyword evidence="2" id="KW-0723">Serine/threonine-protein kinase</keyword>
<keyword evidence="5 12" id="KW-0418">Kinase</keyword>
<dbReference type="SUPFAM" id="SSF56112">
    <property type="entry name" value="Protein kinase-like (PK-like)"/>
    <property type="match status" value="1"/>
</dbReference>
<evidence type="ECO:0000259" key="11">
    <source>
        <dbReference type="PROSITE" id="PS51178"/>
    </source>
</evidence>
<dbReference type="InterPro" id="IPR011009">
    <property type="entry name" value="Kinase-like_dom_sf"/>
</dbReference>
<dbReference type="Proteomes" id="UP000285138">
    <property type="component" value="Unassembled WGS sequence"/>
</dbReference>
<comment type="caution">
    <text evidence="12">The sequence shown here is derived from an EMBL/GenBank/DDBJ whole genome shotgun (WGS) entry which is preliminary data.</text>
</comment>
<comment type="catalytic activity">
    <reaction evidence="7">
        <text>L-threonyl-[protein] + ATP = O-phospho-L-threonyl-[protein] + ADP + H(+)</text>
        <dbReference type="Rhea" id="RHEA:46608"/>
        <dbReference type="Rhea" id="RHEA-COMP:11060"/>
        <dbReference type="Rhea" id="RHEA-COMP:11605"/>
        <dbReference type="ChEBI" id="CHEBI:15378"/>
        <dbReference type="ChEBI" id="CHEBI:30013"/>
        <dbReference type="ChEBI" id="CHEBI:30616"/>
        <dbReference type="ChEBI" id="CHEBI:61977"/>
        <dbReference type="ChEBI" id="CHEBI:456216"/>
        <dbReference type="EC" id="2.7.11.1"/>
    </reaction>
</comment>
<dbReference type="PANTHER" id="PTHR43289">
    <property type="entry name" value="MITOGEN-ACTIVATED PROTEIN KINASE KINASE KINASE 20-RELATED"/>
    <property type="match status" value="1"/>
</dbReference>
<proteinExistence type="predicted"/>
<keyword evidence="9" id="KW-0472">Membrane</keyword>
<keyword evidence="6" id="KW-0067">ATP-binding</keyword>
<dbReference type="Pfam" id="PF03793">
    <property type="entry name" value="PASTA"/>
    <property type="match status" value="3"/>
</dbReference>
<evidence type="ECO:0000256" key="8">
    <source>
        <dbReference type="ARBA" id="ARBA00048679"/>
    </source>
</evidence>
<dbReference type="InterPro" id="IPR008271">
    <property type="entry name" value="Ser/Thr_kinase_AS"/>
</dbReference>
<dbReference type="GO" id="GO:0004674">
    <property type="term" value="F:protein serine/threonine kinase activity"/>
    <property type="evidence" value="ECO:0007669"/>
    <property type="project" value="UniProtKB-KW"/>
</dbReference>
<dbReference type="GO" id="GO:0005524">
    <property type="term" value="F:ATP binding"/>
    <property type="evidence" value="ECO:0007669"/>
    <property type="project" value="UniProtKB-KW"/>
</dbReference>
<dbReference type="PANTHER" id="PTHR43289:SF34">
    <property type="entry name" value="SERINE_THREONINE-PROTEIN KINASE YBDM-RELATED"/>
    <property type="match status" value="1"/>
</dbReference>
<dbReference type="AlphaFoldDB" id="A0A424YHT7"/>
<evidence type="ECO:0000313" key="12">
    <source>
        <dbReference type="EMBL" id="RQD77821.1"/>
    </source>
</evidence>
<dbReference type="Gene3D" id="1.10.510.10">
    <property type="entry name" value="Transferase(Phosphotransferase) domain 1"/>
    <property type="match status" value="1"/>
</dbReference>
<keyword evidence="9" id="KW-1133">Transmembrane helix</keyword>
<dbReference type="EMBL" id="QZAA01000053">
    <property type="protein sequence ID" value="RQD77821.1"/>
    <property type="molecule type" value="Genomic_DNA"/>
</dbReference>
<dbReference type="EC" id="2.7.11.1" evidence="1"/>
<dbReference type="PROSITE" id="PS50011">
    <property type="entry name" value="PROTEIN_KINASE_DOM"/>
    <property type="match status" value="1"/>
</dbReference>
<dbReference type="SMART" id="SM00220">
    <property type="entry name" value="S_TKc"/>
    <property type="match status" value="1"/>
</dbReference>
<evidence type="ECO:0000256" key="5">
    <source>
        <dbReference type="ARBA" id="ARBA00022777"/>
    </source>
</evidence>
<evidence type="ECO:0000259" key="10">
    <source>
        <dbReference type="PROSITE" id="PS50011"/>
    </source>
</evidence>
<dbReference type="NCBIfam" id="NF033483">
    <property type="entry name" value="PknB_PASTA_kin"/>
    <property type="match status" value="1"/>
</dbReference>
<feature type="domain" description="Protein kinase" evidence="10">
    <location>
        <begin position="10"/>
        <end position="271"/>
    </location>
</feature>
<dbReference type="CDD" id="cd06577">
    <property type="entry name" value="PASTA_pknB"/>
    <property type="match status" value="3"/>
</dbReference>